<comment type="similarity">
    <text evidence="11">Belongs to the HAK/KUP transporter (TC 2.A.72) family.</text>
</comment>
<dbReference type="InterPro" id="IPR003855">
    <property type="entry name" value="K+_transporter"/>
</dbReference>
<evidence type="ECO:0000256" key="3">
    <source>
        <dbReference type="ARBA" id="ARBA00022475"/>
    </source>
</evidence>
<dbReference type="GO" id="GO:0015079">
    <property type="term" value="F:potassium ion transmembrane transporter activity"/>
    <property type="evidence" value="ECO:0007669"/>
    <property type="project" value="UniProtKB-UniRule"/>
</dbReference>
<dbReference type="InterPro" id="IPR023051">
    <property type="entry name" value="Kup"/>
</dbReference>
<dbReference type="AlphaFoldDB" id="A0A4R2E7L4"/>
<evidence type="ECO:0000256" key="7">
    <source>
        <dbReference type="ARBA" id="ARBA00022958"/>
    </source>
</evidence>
<dbReference type="HAMAP" id="MF_01522">
    <property type="entry name" value="Kup"/>
    <property type="match status" value="1"/>
</dbReference>
<dbReference type="GO" id="GO:0005886">
    <property type="term" value="C:plasma membrane"/>
    <property type="evidence" value="ECO:0007669"/>
    <property type="project" value="UniProtKB-SubCell"/>
</dbReference>
<dbReference type="Proteomes" id="UP000294830">
    <property type="component" value="Unassembled WGS sequence"/>
</dbReference>
<feature type="transmembrane region" description="Helical" evidence="11">
    <location>
        <begin position="49"/>
        <end position="70"/>
    </location>
</feature>
<sequence>MSSQKNHGIKLSLSGLIITLGIVYGDIGTSPLYTFKAITSGLTVLKPEYIYGAISLVIWTLTVLTTIKYVTFTLKADNKGEGGIFSLFALIRRRVPKAYLLALIGGSALLADGIITPAITVTTAVEGLSVVNDKLPVIPIVIGIITALFMLQQFGTKFLGKSFGPIMFCWFMMLAVLGVSQIVQHPSVLKSINPYYGYILLRDYPGAILLMGAVFLATTGAEALYSDMGHVGVKNIRWSWLFVKVTLILNYMGQGAWVLEHPESFNKVSSIFYSLMPSWFIIPGIIMSTSAAVIASQALISGSFTLISEAMSLRFWPRQKLRYPSDVKGQVYVPSINWMLWAFCLFVVVYFGSSSRMEAAYGLAITITMLSTTILMSMWLRFKKANPLFIGLFLFVFLSIEGVFLFANVTKFMHGGWFSVVMALVFITIMYVWFNGRKIKNSFLLFIKIKQYIPLLHDISLDKTIPKYATHLVYITKANNTDEIESKIIYSIINKQPKRADVYWLLHVDVLDEPDVFEYKVTTFDEGKIYKVDLRLGFKVEPKIGIYFRQVIEDMVKNNEVDIISRYQSLRNHDIMGDFKYVFIDRIVNNDHDFTTHQKFVMQIYSVLRKMSIPDWKALGMDTSNVYVDAIPLNTDIRSKRIMRRCAEVLEEDEQCAGSTKDAVGNSF</sequence>
<dbReference type="PANTHER" id="PTHR30540">
    <property type="entry name" value="OSMOTIC STRESS POTASSIUM TRANSPORTER"/>
    <property type="match status" value="1"/>
</dbReference>
<feature type="transmembrane region" description="Helical" evidence="11">
    <location>
        <begin position="163"/>
        <end position="184"/>
    </location>
</feature>
<protein>
    <recommendedName>
        <fullName evidence="11">Probable potassium transport system protein Kup</fullName>
    </recommendedName>
</protein>
<evidence type="ECO:0000256" key="9">
    <source>
        <dbReference type="ARBA" id="ARBA00023065"/>
    </source>
</evidence>
<feature type="transmembrane region" description="Helical" evidence="11">
    <location>
        <begin position="331"/>
        <end position="353"/>
    </location>
</feature>
<comment type="function">
    <text evidence="11">Transport of potassium into the cell. Likely operates as a K(+):H(+) symporter.</text>
</comment>
<feature type="transmembrane region" description="Helical" evidence="11">
    <location>
        <begin position="98"/>
        <end position="115"/>
    </location>
</feature>
<keyword evidence="2 11" id="KW-0813">Transport</keyword>
<feature type="domain" description="K+ potassium transporter integral membrane" evidence="12">
    <location>
        <begin position="17"/>
        <end position="442"/>
    </location>
</feature>
<reference evidence="14 15" key="1">
    <citation type="submission" date="2019-03" db="EMBL/GenBank/DDBJ databases">
        <title>Genomic Encyclopedia of Archaeal and Bacterial Type Strains, Phase II (KMG-II): from individual species to whole genera.</title>
        <authorList>
            <person name="Goeker M."/>
        </authorList>
    </citation>
    <scope>NUCLEOTIDE SEQUENCE [LARGE SCALE GENOMIC DNA]</scope>
    <source>
        <strain evidence="14 15">RL-C</strain>
    </source>
</reference>
<feature type="transmembrane region" description="Helical" evidence="11">
    <location>
        <begin position="279"/>
        <end position="310"/>
    </location>
</feature>
<dbReference type="InterPro" id="IPR053952">
    <property type="entry name" value="K_trans_C"/>
</dbReference>
<feature type="transmembrane region" description="Helical" evidence="11">
    <location>
        <begin position="387"/>
        <end position="409"/>
    </location>
</feature>
<keyword evidence="9 11" id="KW-0406">Ion transport</keyword>
<keyword evidence="6 11" id="KW-0769">Symport</keyword>
<feature type="transmembrane region" description="Helical" evidence="11">
    <location>
        <begin position="415"/>
        <end position="434"/>
    </location>
</feature>
<evidence type="ECO:0000256" key="11">
    <source>
        <dbReference type="HAMAP-Rule" id="MF_01522"/>
    </source>
</evidence>
<feature type="domain" description="K+ potassium transporter C-terminal" evidence="13">
    <location>
        <begin position="470"/>
        <end position="626"/>
    </location>
</feature>
<keyword evidence="8 11" id="KW-1133">Transmembrane helix</keyword>
<dbReference type="InterPro" id="IPR053951">
    <property type="entry name" value="K_trans_N"/>
</dbReference>
<evidence type="ECO:0000256" key="2">
    <source>
        <dbReference type="ARBA" id="ARBA00022448"/>
    </source>
</evidence>
<keyword evidence="4 11" id="KW-0633">Potassium transport</keyword>
<evidence type="ECO:0000259" key="12">
    <source>
        <dbReference type="Pfam" id="PF02705"/>
    </source>
</evidence>
<accession>A0A4R2E7L4</accession>
<evidence type="ECO:0000256" key="4">
    <source>
        <dbReference type="ARBA" id="ARBA00022538"/>
    </source>
</evidence>
<keyword evidence="7 11" id="KW-0630">Potassium</keyword>
<evidence type="ECO:0000256" key="6">
    <source>
        <dbReference type="ARBA" id="ARBA00022847"/>
    </source>
</evidence>
<evidence type="ECO:0000259" key="13">
    <source>
        <dbReference type="Pfam" id="PF22776"/>
    </source>
</evidence>
<comment type="catalytic activity">
    <reaction evidence="11">
        <text>K(+)(in) + H(+)(in) = K(+)(out) + H(+)(out)</text>
        <dbReference type="Rhea" id="RHEA:28490"/>
        <dbReference type="ChEBI" id="CHEBI:15378"/>
        <dbReference type="ChEBI" id="CHEBI:29103"/>
    </reaction>
</comment>
<dbReference type="GO" id="GO:0015293">
    <property type="term" value="F:symporter activity"/>
    <property type="evidence" value="ECO:0007669"/>
    <property type="project" value="UniProtKB-UniRule"/>
</dbReference>
<feature type="transmembrane region" description="Helical" evidence="11">
    <location>
        <begin position="359"/>
        <end position="380"/>
    </location>
</feature>
<comment type="caution">
    <text evidence="14">The sequence shown here is derived from an EMBL/GenBank/DDBJ whole genome shotgun (WGS) entry which is preliminary data.</text>
</comment>
<evidence type="ECO:0000256" key="8">
    <source>
        <dbReference type="ARBA" id="ARBA00022989"/>
    </source>
</evidence>
<keyword evidence="3 11" id="KW-1003">Cell membrane</keyword>
<organism evidence="14 15">
    <name type="scientific">Acetobacteroides hydrogenigenes</name>
    <dbReference type="NCBI Taxonomy" id="979970"/>
    <lineage>
        <taxon>Bacteria</taxon>
        <taxon>Pseudomonadati</taxon>
        <taxon>Bacteroidota</taxon>
        <taxon>Bacteroidia</taxon>
        <taxon>Bacteroidales</taxon>
        <taxon>Rikenellaceae</taxon>
        <taxon>Acetobacteroides</taxon>
    </lineage>
</organism>
<evidence type="ECO:0000256" key="5">
    <source>
        <dbReference type="ARBA" id="ARBA00022692"/>
    </source>
</evidence>
<keyword evidence="10 11" id="KW-0472">Membrane</keyword>
<feature type="transmembrane region" description="Helical" evidence="11">
    <location>
        <begin position="135"/>
        <end position="151"/>
    </location>
</feature>
<evidence type="ECO:0000313" key="14">
    <source>
        <dbReference type="EMBL" id="TCN64538.1"/>
    </source>
</evidence>
<keyword evidence="15" id="KW-1185">Reference proteome</keyword>
<dbReference type="Pfam" id="PF02705">
    <property type="entry name" value="K_trans"/>
    <property type="match status" value="1"/>
</dbReference>
<dbReference type="RefSeq" id="WP_131839959.1">
    <property type="nucleotide sequence ID" value="NZ_SLWB01000013.1"/>
</dbReference>
<dbReference type="OrthoDB" id="9805577at2"/>
<comment type="subcellular location">
    <subcellularLocation>
        <location evidence="11">Cell membrane</location>
        <topology evidence="11">Multi-pass membrane protein</topology>
    </subcellularLocation>
    <subcellularLocation>
        <location evidence="1">Membrane</location>
        <topology evidence="1">Multi-pass membrane protein</topology>
    </subcellularLocation>
</comment>
<feature type="transmembrane region" description="Helical" evidence="11">
    <location>
        <begin position="204"/>
        <end position="226"/>
    </location>
</feature>
<evidence type="ECO:0000256" key="1">
    <source>
        <dbReference type="ARBA" id="ARBA00004141"/>
    </source>
</evidence>
<evidence type="ECO:0000256" key="10">
    <source>
        <dbReference type="ARBA" id="ARBA00023136"/>
    </source>
</evidence>
<dbReference type="EMBL" id="SLWB01000013">
    <property type="protein sequence ID" value="TCN64538.1"/>
    <property type="molecule type" value="Genomic_DNA"/>
</dbReference>
<keyword evidence="5 11" id="KW-0812">Transmembrane</keyword>
<feature type="transmembrane region" description="Helical" evidence="11">
    <location>
        <begin position="238"/>
        <end position="259"/>
    </location>
</feature>
<gene>
    <name evidence="11" type="primary">kup</name>
    <name evidence="14" type="ORF">CLV25_11366</name>
</gene>
<evidence type="ECO:0000313" key="15">
    <source>
        <dbReference type="Proteomes" id="UP000294830"/>
    </source>
</evidence>
<name>A0A4R2E7L4_9BACT</name>
<dbReference type="Pfam" id="PF22776">
    <property type="entry name" value="K_trans_C"/>
    <property type="match status" value="1"/>
</dbReference>
<dbReference type="PANTHER" id="PTHR30540:SF83">
    <property type="entry name" value="K+ POTASSIUM TRANSPORTER"/>
    <property type="match status" value="1"/>
</dbReference>
<proteinExistence type="inferred from homology"/>